<dbReference type="Proteomes" id="UP000030661">
    <property type="component" value="Unassembled WGS sequence"/>
</dbReference>
<dbReference type="HOGENOM" id="CLU_122275_0_0_0"/>
<gene>
    <name evidence="1" type="ORF">U27_04424</name>
</gene>
<reference evidence="1" key="1">
    <citation type="journal article" date="2015" name="PeerJ">
        <title>First genomic representation of candidate bacterial phylum KSB3 points to enhanced environmental sensing as a trigger of wastewater bulking.</title>
        <authorList>
            <person name="Sekiguchi Y."/>
            <person name="Ohashi A."/>
            <person name="Parks D.H."/>
            <person name="Yamauchi T."/>
            <person name="Tyson G.W."/>
            <person name="Hugenholtz P."/>
        </authorList>
    </citation>
    <scope>NUCLEOTIDE SEQUENCE [LARGE SCALE GENOMIC DNA]</scope>
</reference>
<evidence type="ECO:0000313" key="1">
    <source>
        <dbReference type="EMBL" id="GAK57457.1"/>
    </source>
</evidence>
<name>A0A081BYQ2_VECG1</name>
<keyword evidence="2" id="KW-1185">Reference proteome</keyword>
<protein>
    <submittedName>
        <fullName evidence="1">Uncharacterized protein</fullName>
    </submittedName>
</protein>
<dbReference type="AlphaFoldDB" id="A0A081BYQ2"/>
<evidence type="ECO:0000313" key="2">
    <source>
        <dbReference type="Proteomes" id="UP000030661"/>
    </source>
</evidence>
<dbReference type="EMBL" id="DF820466">
    <property type="protein sequence ID" value="GAK57457.1"/>
    <property type="molecule type" value="Genomic_DNA"/>
</dbReference>
<sequence length="191" mass="21855">MKHLSFTLIAGVVKLLVRLLCSKTLLFVAGCSALMLTLCGNVLAAYAGPLNQQLSLIQYKDNTVQPLWQEDGVFADVLNQDEKHYRINYLAKQTDFVLNDALTDLKKKITVAFSPRVVLKPFIIVEELQDYLVAYQSKKQRDNIHIDENFQAKVLLQPLKLLRLKKISTSRSFSVSPYYNKIYGLHLHISW</sequence>
<organism evidence="1">
    <name type="scientific">Vecturithrix granuli</name>
    <dbReference type="NCBI Taxonomy" id="1499967"/>
    <lineage>
        <taxon>Bacteria</taxon>
        <taxon>Candidatus Moduliflexota</taxon>
        <taxon>Candidatus Vecturitrichia</taxon>
        <taxon>Candidatus Vecturitrichales</taxon>
        <taxon>Candidatus Vecturitrichaceae</taxon>
        <taxon>Candidatus Vecturithrix</taxon>
    </lineage>
</organism>
<accession>A0A081BYQ2</accession>
<proteinExistence type="predicted"/>